<evidence type="ECO:0000313" key="4">
    <source>
        <dbReference type="Proteomes" id="UP001642487"/>
    </source>
</evidence>
<feature type="transmembrane region" description="Helical" evidence="2">
    <location>
        <begin position="136"/>
        <end position="159"/>
    </location>
</feature>
<keyword evidence="4" id="KW-1185">Reference proteome</keyword>
<accession>A0ABP0YQF6</accession>
<feature type="region of interest" description="Disordered" evidence="1">
    <location>
        <begin position="54"/>
        <end position="87"/>
    </location>
</feature>
<keyword evidence="2" id="KW-1133">Transmembrane helix</keyword>
<feature type="region of interest" description="Disordered" evidence="1">
    <location>
        <begin position="306"/>
        <end position="377"/>
    </location>
</feature>
<feature type="transmembrane region" description="Helical" evidence="2">
    <location>
        <begin position="389"/>
        <end position="416"/>
    </location>
</feature>
<dbReference type="Proteomes" id="UP001642487">
    <property type="component" value="Chromosome 4"/>
</dbReference>
<gene>
    <name evidence="3" type="ORF">CITCOLO1_LOCUS13345</name>
</gene>
<keyword evidence="2" id="KW-0472">Membrane</keyword>
<dbReference type="PANTHER" id="PTHR36381:SF1">
    <property type="entry name" value="ETHYLENE-REGULATED TRANSCRIPT 2 (ERT2)"/>
    <property type="match status" value="1"/>
</dbReference>
<name>A0ABP0YQF6_9ROSI</name>
<keyword evidence="2" id="KW-0812">Transmembrane</keyword>
<reference evidence="3 4" key="1">
    <citation type="submission" date="2024-03" db="EMBL/GenBank/DDBJ databases">
        <authorList>
            <person name="Gkanogiannis A."/>
            <person name="Becerra Lopez-Lavalle L."/>
        </authorList>
    </citation>
    <scope>NUCLEOTIDE SEQUENCE [LARGE SCALE GENOMIC DNA]</scope>
</reference>
<evidence type="ECO:0000313" key="3">
    <source>
        <dbReference type="EMBL" id="CAK9321276.1"/>
    </source>
</evidence>
<evidence type="ECO:0008006" key="5">
    <source>
        <dbReference type="Google" id="ProtNLM"/>
    </source>
</evidence>
<organism evidence="3 4">
    <name type="scientific">Citrullus colocynthis</name>
    <name type="common">colocynth</name>
    <dbReference type="NCBI Taxonomy" id="252529"/>
    <lineage>
        <taxon>Eukaryota</taxon>
        <taxon>Viridiplantae</taxon>
        <taxon>Streptophyta</taxon>
        <taxon>Embryophyta</taxon>
        <taxon>Tracheophyta</taxon>
        <taxon>Spermatophyta</taxon>
        <taxon>Magnoliopsida</taxon>
        <taxon>eudicotyledons</taxon>
        <taxon>Gunneridae</taxon>
        <taxon>Pentapetalae</taxon>
        <taxon>rosids</taxon>
        <taxon>fabids</taxon>
        <taxon>Cucurbitales</taxon>
        <taxon>Cucurbitaceae</taxon>
        <taxon>Benincaseae</taxon>
        <taxon>Citrullus</taxon>
    </lineage>
</organism>
<dbReference type="PANTHER" id="PTHR36381">
    <property type="entry name" value="ETHYLENE-REGULATED TRANSCRIPT 2 (ERT2)"/>
    <property type="match status" value="1"/>
</dbReference>
<evidence type="ECO:0000256" key="2">
    <source>
        <dbReference type="SAM" id="Phobius"/>
    </source>
</evidence>
<feature type="compositionally biased region" description="Acidic residues" evidence="1">
    <location>
        <begin position="336"/>
        <end position="353"/>
    </location>
</feature>
<sequence length="468" mass="52480">MPLPWKKTKPNRISRIVADLQPPSRAASLVVETGFPTSVVDLFVKNRDRIKRHSLRKAKHKHSPTHVSESLAPPPTPSLTPHNSPRLPQHEDVVVTASCSTAGNRVDELQHDSVPADVQLNVVCGRPNADNNNVDALNLNSTSTVFVVAAKMFLVVIPVLSTKQLALGITISAFLLFLLEIFGKFAVRSFLDRSSIRSRFFPTTVERCGDGLIDHGGEEEEAAPIKSALNNEIQIVESNSEDGALDLERESLGNRKKGFGGCSDLEVEKEEEQRQFQVGKNEISRSAKLRAKIIKKLIPKKLRSGKRVKRNKKEKNQTKQEMGIMINENEQGTEWSCEEEDEEVWEPEEEDEIGPSVVRKREEEEEEEEEEEGEEEERKKNFEFKLMSIMILLGLCGGRFVALVLTVSGCFMFKFIKILTHKWRFGISIPKESRDTAGGGHFRTSPQSSSFSILLSGFSIFVALCQKD</sequence>
<feature type="transmembrane region" description="Helical" evidence="2">
    <location>
        <begin position="165"/>
        <end position="187"/>
    </location>
</feature>
<protein>
    <recommendedName>
        <fullName evidence="5">Ethylene-responsive nuclear family protein</fullName>
    </recommendedName>
</protein>
<proteinExistence type="predicted"/>
<evidence type="ECO:0000256" key="1">
    <source>
        <dbReference type="SAM" id="MobiDB-lite"/>
    </source>
</evidence>
<dbReference type="EMBL" id="OZ021738">
    <property type="protein sequence ID" value="CAK9321276.1"/>
    <property type="molecule type" value="Genomic_DNA"/>
</dbReference>
<feature type="compositionally biased region" description="Acidic residues" evidence="1">
    <location>
        <begin position="363"/>
        <end position="375"/>
    </location>
</feature>
<feature type="compositionally biased region" description="Basic residues" evidence="1">
    <location>
        <begin position="54"/>
        <end position="64"/>
    </location>
</feature>